<accession>A0A3A9K1C1</accession>
<keyword evidence="1" id="KW-0812">Transmembrane</keyword>
<dbReference type="EMBL" id="PDOE01000005">
    <property type="protein sequence ID" value="RKL66894.1"/>
    <property type="molecule type" value="Genomic_DNA"/>
</dbReference>
<proteinExistence type="predicted"/>
<gene>
    <name evidence="2" type="ORF">CR203_13780</name>
</gene>
<evidence type="ECO:0000313" key="2">
    <source>
        <dbReference type="EMBL" id="RKL66894.1"/>
    </source>
</evidence>
<dbReference type="OrthoDB" id="1679483at2"/>
<comment type="caution">
    <text evidence="2">The sequence shown here is derived from an EMBL/GenBank/DDBJ whole genome shotgun (WGS) entry which is preliminary data.</text>
</comment>
<dbReference type="RefSeq" id="WP_110934687.1">
    <property type="nucleotide sequence ID" value="NZ_KZ614146.1"/>
</dbReference>
<dbReference type="Proteomes" id="UP000281498">
    <property type="component" value="Unassembled WGS sequence"/>
</dbReference>
<evidence type="ECO:0000313" key="3">
    <source>
        <dbReference type="Proteomes" id="UP000281498"/>
    </source>
</evidence>
<feature type="transmembrane region" description="Helical" evidence="1">
    <location>
        <begin position="119"/>
        <end position="142"/>
    </location>
</feature>
<name>A0A3A9K1C1_9BACI</name>
<feature type="transmembrane region" description="Helical" evidence="1">
    <location>
        <begin position="34"/>
        <end position="52"/>
    </location>
</feature>
<reference evidence="2 3" key="1">
    <citation type="submission" date="2017-10" db="EMBL/GenBank/DDBJ databases">
        <title>Bacillus sp. nov., a halophilic bacterium isolated from a Keqin Lake.</title>
        <authorList>
            <person name="Wang H."/>
        </authorList>
    </citation>
    <scope>NUCLEOTIDE SEQUENCE [LARGE SCALE GENOMIC DNA]</scope>
    <source>
        <strain evidence="2 3">KCTC 13187</strain>
    </source>
</reference>
<feature type="transmembrane region" description="Helical" evidence="1">
    <location>
        <begin position="90"/>
        <end position="112"/>
    </location>
</feature>
<organism evidence="2 3">
    <name type="scientific">Salipaludibacillus neizhouensis</name>
    <dbReference type="NCBI Taxonomy" id="885475"/>
    <lineage>
        <taxon>Bacteria</taxon>
        <taxon>Bacillati</taxon>
        <taxon>Bacillota</taxon>
        <taxon>Bacilli</taxon>
        <taxon>Bacillales</taxon>
        <taxon>Bacillaceae</taxon>
    </lineage>
</organism>
<protein>
    <submittedName>
        <fullName evidence="2">Uncharacterized protein</fullName>
    </submittedName>
</protein>
<keyword evidence="1" id="KW-0472">Membrane</keyword>
<evidence type="ECO:0000256" key="1">
    <source>
        <dbReference type="SAM" id="Phobius"/>
    </source>
</evidence>
<dbReference type="NCBIfam" id="NF041644">
    <property type="entry name" value="CBO0543_fam"/>
    <property type="match status" value="1"/>
</dbReference>
<dbReference type="InterPro" id="IPR048147">
    <property type="entry name" value="CBO0543-like"/>
</dbReference>
<feature type="transmembrane region" description="Helical" evidence="1">
    <location>
        <begin position="154"/>
        <end position="172"/>
    </location>
</feature>
<sequence length="184" mass="21490">MNPEIINDIIKVKENYTYSQKEHFFENVLFSHQWWILLIITIALWMIWVIVVDRKRIKSMLVIGLSTSTLALLLDDIGATLGFWVYPYNLYPSLGQLYTVDIAIVPVSYMLLYQYTKSWLAYSILLILLAFFAVFVAEPAFVKVDIFIPLQWKLWYAGPIYVVIGVVLKGFVDRLETKFFKEST</sequence>
<keyword evidence="3" id="KW-1185">Reference proteome</keyword>
<dbReference type="AlphaFoldDB" id="A0A3A9K1C1"/>
<keyword evidence="1" id="KW-1133">Transmembrane helix</keyword>
<feature type="transmembrane region" description="Helical" evidence="1">
    <location>
        <begin position="59"/>
        <end position="84"/>
    </location>
</feature>